<dbReference type="Gene3D" id="3.40.630.30">
    <property type="match status" value="1"/>
</dbReference>
<evidence type="ECO:0000256" key="2">
    <source>
        <dbReference type="ARBA" id="ARBA00023315"/>
    </source>
</evidence>
<dbReference type="Proteomes" id="UP000271339">
    <property type="component" value="Unassembled WGS sequence"/>
</dbReference>
<proteinExistence type="predicted"/>
<dbReference type="AlphaFoldDB" id="A0A3L9Z2P0"/>
<protein>
    <submittedName>
        <fullName evidence="4">Acetyltransferase (GNAT) family protein</fullName>
    </submittedName>
</protein>
<dbReference type="GO" id="GO:0016747">
    <property type="term" value="F:acyltransferase activity, transferring groups other than amino-acyl groups"/>
    <property type="evidence" value="ECO:0007669"/>
    <property type="project" value="InterPro"/>
</dbReference>
<name>A0A3L9Z2P0_9FLAO</name>
<dbReference type="EMBL" id="REFC01000011">
    <property type="protein sequence ID" value="RMA66410.1"/>
    <property type="molecule type" value="Genomic_DNA"/>
</dbReference>
<organism evidence="4 5">
    <name type="scientific">Ulvibacter antarcticus</name>
    <dbReference type="NCBI Taxonomy" id="442714"/>
    <lineage>
        <taxon>Bacteria</taxon>
        <taxon>Pseudomonadati</taxon>
        <taxon>Bacteroidota</taxon>
        <taxon>Flavobacteriia</taxon>
        <taxon>Flavobacteriales</taxon>
        <taxon>Flavobacteriaceae</taxon>
        <taxon>Ulvibacter</taxon>
    </lineage>
</organism>
<evidence type="ECO:0000313" key="5">
    <source>
        <dbReference type="Proteomes" id="UP000271339"/>
    </source>
</evidence>
<reference evidence="4 5" key="1">
    <citation type="submission" date="2018-10" db="EMBL/GenBank/DDBJ databases">
        <title>Genomic Encyclopedia of Archaeal and Bacterial Type Strains, Phase II (KMG-II): from individual species to whole genera.</title>
        <authorList>
            <person name="Goeker M."/>
        </authorList>
    </citation>
    <scope>NUCLEOTIDE SEQUENCE [LARGE SCALE GENOMIC DNA]</scope>
    <source>
        <strain evidence="4 5">DSM 23424</strain>
    </source>
</reference>
<evidence type="ECO:0000313" key="4">
    <source>
        <dbReference type="EMBL" id="RMA66410.1"/>
    </source>
</evidence>
<keyword evidence="5" id="KW-1185">Reference proteome</keyword>
<feature type="domain" description="N-acetyltransferase" evidence="3">
    <location>
        <begin position="3"/>
        <end position="154"/>
    </location>
</feature>
<evidence type="ECO:0000256" key="1">
    <source>
        <dbReference type="ARBA" id="ARBA00022679"/>
    </source>
</evidence>
<comment type="caution">
    <text evidence="4">The sequence shown here is derived from an EMBL/GenBank/DDBJ whole genome shotgun (WGS) entry which is preliminary data.</text>
</comment>
<dbReference type="RefSeq" id="WP_121906407.1">
    <property type="nucleotide sequence ID" value="NZ_REFC01000011.1"/>
</dbReference>
<dbReference type="InterPro" id="IPR016181">
    <property type="entry name" value="Acyl_CoA_acyltransferase"/>
</dbReference>
<gene>
    <name evidence="4" type="ORF">BXY75_0834</name>
</gene>
<sequence>MVAKVRIAKVKDLPILLEFEQGVIAAERSMDPTLKKEKISYYDIGELIKASSSEVYVAEINEEIVASGYVKMVEAKPYLDHKYQGYLGFMFVPKEHRGKGLNKMILDALINWCKKRNVTEIRLDVYNDNPPAIRAYEKAGFKPHLINMRLSIDD</sequence>
<dbReference type="InterPro" id="IPR050680">
    <property type="entry name" value="YpeA/RimI_acetyltransf"/>
</dbReference>
<evidence type="ECO:0000259" key="3">
    <source>
        <dbReference type="PROSITE" id="PS51186"/>
    </source>
</evidence>
<dbReference type="SUPFAM" id="SSF55729">
    <property type="entry name" value="Acyl-CoA N-acyltransferases (Nat)"/>
    <property type="match status" value="1"/>
</dbReference>
<dbReference type="CDD" id="cd04301">
    <property type="entry name" value="NAT_SF"/>
    <property type="match status" value="1"/>
</dbReference>
<dbReference type="PROSITE" id="PS51186">
    <property type="entry name" value="GNAT"/>
    <property type="match status" value="1"/>
</dbReference>
<dbReference type="InterPro" id="IPR000182">
    <property type="entry name" value="GNAT_dom"/>
</dbReference>
<dbReference type="PANTHER" id="PTHR43420">
    <property type="entry name" value="ACETYLTRANSFERASE"/>
    <property type="match status" value="1"/>
</dbReference>
<keyword evidence="1 4" id="KW-0808">Transferase</keyword>
<dbReference type="OrthoDB" id="1450704at2"/>
<keyword evidence="2" id="KW-0012">Acyltransferase</keyword>
<accession>A0A3L9Z2P0</accession>
<dbReference type="Pfam" id="PF00583">
    <property type="entry name" value="Acetyltransf_1"/>
    <property type="match status" value="1"/>
</dbReference>